<dbReference type="InterPro" id="IPR013324">
    <property type="entry name" value="RNA_pol_sigma_r3/r4-like"/>
</dbReference>
<dbReference type="NCBIfam" id="TIGR02937">
    <property type="entry name" value="sigma70-ECF"/>
    <property type="match status" value="1"/>
</dbReference>
<gene>
    <name evidence="9" type="ORF">EDD79_103617</name>
</gene>
<dbReference type="InterPro" id="IPR013325">
    <property type="entry name" value="RNA_pol_sigma_r2"/>
</dbReference>
<dbReference type="InterPro" id="IPR007630">
    <property type="entry name" value="RNA_pol_sigma70_r4"/>
</dbReference>
<dbReference type="InterPro" id="IPR001387">
    <property type="entry name" value="Cro/C1-type_HTH"/>
</dbReference>
<protein>
    <recommendedName>
        <fullName evidence="7">RNA polymerase sigma factor</fullName>
    </recommendedName>
</protein>
<dbReference type="Gene3D" id="1.20.120.1810">
    <property type="match status" value="1"/>
</dbReference>
<dbReference type="InterPro" id="IPR014284">
    <property type="entry name" value="RNA_pol_sigma-70_dom"/>
</dbReference>
<dbReference type="GO" id="GO:0003677">
    <property type="term" value="F:DNA binding"/>
    <property type="evidence" value="ECO:0007669"/>
    <property type="project" value="UniProtKB-KW"/>
</dbReference>
<dbReference type="InterPro" id="IPR050813">
    <property type="entry name" value="Sigma-70_Factor"/>
</dbReference>
<reference evidence="9 10" key="1">
    <citation type="submission" date="2019-03" db="EMBL/GenBank/DDBJ databases">
        <title>Genomic Encyclopedia of Type Strains, Phase IV (KMG-IV): sequencing the most valuable type-strain genomes for metagenomic binning, comparative biology and taxonomic classification.</title>
        <authorList>
            <person name="Goeker M."/>
        </authorList>
    </citation>
    <scope>NUCLEOTIDE SEQUENCE [LARGE SCALE GENOMIC DNA]</scope>
    <source>
        <strain evidence="9 10">DSM 100013</strain>
    </source>
</reference>
<dbReference type="SUPFAM" id="SSF88659">
    <property type="entry name" value="Sigma3 and sigma4 domains of RNA polymerase sigma factors"/>
    <property type="match status" value="1"/>
</dbReference>
<dbReference type="NCBIfam" id="NF004471">
    <property type="entry name" value="PRK05803.1"/>
    <property type="match status" value="1"/>
</dbReference>
<evidence type="ECO:0000256" key="4">
    <source>
        <dbReference type="ARBA" id="ARBA00023082"/>
    </source>
</evidence>
<keyword evidence="10" id="KW-1185">Reference proteome</keyword>
<keyword evidence="2" id="KW-0749">Sporulation</keyword>
<organism evidence="9 10">
    <name type="scientific">Serpentinicella alkaliphila</name>
    <dbReference type="NCBI Taxonomy" id="1734049"/>
    <lineage>
        <taxon>Bacteria</taxon>
        <taxon>Bacillati</taxon>
        <taxon>Bacillota</taxon>
        <taxon>Clostridia</taxon>
        <taxon>Peptostreptococcales</taxon>
        <taxon>Natronincolaceae</taxon>
        <taxon>Serpentinicella</taxon>
    </lineage>
</organism>
<dbReference type="CDD" id="cd06171">
    <property type="entry name" value="Sigma70_r4"/>
    <property type="match status" value="1"/>
</dbReference>
<keyword evidence="4 7" id="KW-0731">Sigma factor</keyword>
<keyword evidence="6 7" id="KW-0804">Transcription</keyword>
<evidence type="ECO:0000313" key="10">
    <source>
        <dbReference type="Proteomes" id="UP000295504"/>
    </source>
</evidence>
<dbReference type="GO" id="GO:0016987">
    <property type="term" value="F:sigma factor activity"/>
    <property type="evidence" value="ECO:0007669"/>
    <property type="project" value="UniProtKB-KW"/>
</dbReference>
<dbReference type="OrthoDB" id="9809557at2"/>
<comment type="similarity">
    <text evidence="1 7">Belongs to the sigma-70 factor family.</text>
</comment>
<dbReference type="SUPFAM" id="SSF88946">
    <property type="entry name" value="Sigma2 domain of RNA polymerase sigma factors"/>
    <property type="match status" value="1"/>
</dbReference>
<keyword evidence="3 7" id="KW-0805">Transcription regulation</keyword>
<dbReference type="PANTHER" id="PTHR30376:SF3">
    <property type="entry name" value="RNA POLYMERASE SIGMA FACTOR RPOH"/>
    <property type="match status" value="1"/>
</dbReference>
<evidence type="ECO:0000256" key="6">
    <source>
        <dbReference type="ARBA" id="ARBA00023163"/>
    </source>
</evidence>
<comment type="function">
    <text evidence="7">Sigma factors are initiation factors that promote the attachment of RNA polymerase to specific initiation sites and are then released.</text>
</comment>
<dbReference type="PRINTS" id="PR00046">
    <property type="entry name" value="SIGMA70FCT"/>
</dbReference>
<dbReference type="InterPro" id="IPR014200">
    <property type="entry name" value="RNA_pol_sigma-E"/>
</dbReference>
<dbReference type="NCBIfam" id="NF006158">
    <property type="entry name" value="PRK08301.1"/>
    <property type="match status" value="1"/>
</dbReference>
<dbReference type="Gene3D" id="1.10.10.10">
    <property type="entry name" value="Winged helix-like DNA-binding domain superfamily/Winged helix DNA-binding domain"/>
    <property type="match status" value="1"/>
</dbReference>
<evidence type="ECO:0000256" key="3">
    <source>
        <dbReference type="ARBA" id="ARBA00023015"/>
    </source>
</evidence>
<evidence type="ECO:0000256" key="5">
    <source>
        <dbReference type="ARBA" id="ARBA00023125"/>
    </source>
</evidence>
<dbReference type="InterPro" id="IPR000943">
    <property type="entry name" value="RNA_pol_sigma70"/>
</dbReference>
<evidence type="ECO:0000256" key="2">
    <source>
        <dbReference type="ARBA" id="ARBA00022969"/>
    </source>
</evidence>
<dbReference type="PANTHER" id="PTHR30376">
    <property type="entry name" value="SIGMA FACTOR RPOH HEAT SHOCK RELATED"/>
    <property type="match status" value="1"/>
</dbReference>
<comment type="caution">
    <text evidence="9">The sequence shown here is derived from an EMBL/GenBank/DDBJ whole genome shotgun (WGS) entry which is preliminary data.</text>
</comment>
<name>A0A4R2T7G2_9FIRM</name>
<dbReference type="NCBIfam" id="TIGR02835">
    <property type="entry name" value="spore_sigmaE"/>
    <property type="match status" value="1"/>
</dbReference>
<sequence>MAGYLSRLRISLHYNIIKILNKLGFYLEDTIYYIGGSETLPPPLSNDEENYLIEKLKDDRSTARSILIERNLRLVVYIARKFENTGIGVEDLISIGTIGLIKAVNTFNPEKNIKLATYASRCIENEILMYLRRNNKVRMEVSFDEPLNIDWDGNELLLSDILGTENDITSKLLEDEVDKTLLKDALNKLNNREKKIMELRFGLPTGKERTQKEVADLLGISQSYISRLEKRIIIRLKKEINRLI</sequence>
<dbReference type="Pfam" id="PF04542">
    <property type="entry name" value="Sigma70_r2"/>
    <property type="match status" value="1"/>
</dbReference>
<dbReference type="PROSITE" id="PS50943">
    <property type="entry name" value="HTH_CROC1"/>
    <property type="match status" value="1"/>
</dbReference>
<dbReference type="FunFam" id="1.20.120.1810:FF:000003">
    <property type="entry name" value="RNA polymerase sigma factor"/>
    <property type="match status" value="1"/>
</dbReference>
<evidence type="ECO:0000256" key="7">
    <source>
        <dbReference type="RuleBase" id="RU362124"/>
    </source>
</evidence>
<feature type="domain" description="HTH cro/C1-type" evidence="8">
    <location>
        <begin position="210"/>
        <end position="230"/>
    </location>
</feature>
<evidence type="ECO:0000313" key="9">
    <source>
        <dbReference type="EMBL" id="TCP99089.1"/>
    </source>
</evidence>
<dbReference type="GO" id="GO:0006352">
    <property type="term" value="P:DNA-templated transcription initiation"/>
    <property type="evidence" value="ECO:0007669"/>
    <property type="project" value="InterPro"/>
</dbReference>
<dbReference type="EMBL" id="SLYC01000036">
    <property type="protein sequence ID" value="TCP99089.1"/>
    <property type="molecule type" value="Genomic_DNA"/>
</dbReference>
<accession>A0A4R2T7G2</accession>
<dbReference type="Pfam" id="PF04545">
    <property type="entry name" value="Sigma70_r4"/>
    <property type="match status" value="1"/>
</dbReference>
<evidence type="ECO:0000259" key="8">
    <source>
        <dbReference type="PROSITE" id="PS50943"/>
    </source>
</evidence>
<dbReference type="InterPro" id="IPR007627">
    <property type="entry name" value="RNA_pol_sigma70_r2"/>
</dbReference>
<dbReference type="InterPro" id="IPR036388">
    <property type="entry name" value="WH-like_DNA-bd_sf"/>
</dbReference>
<evidence type="ECO:0000256" key="1">
    <source>
        <dbReference type="ARBA" id="ARBA00007788"/>
    </source>
</evidence>
<dbReference type="AlphaFoldDB" id="A0A4R2T7G2"/>
<dbReference type="Proteomes" id="UP000295504">
    <property type="component" value="Unassembled WGS sequence"/>
</dbReference>
<dbReference type="PIRSF" id="PIRSF000770">
    <property type="entry name" value="RNA_pol_sigma-SigE/K"/>
    <property type="match status" value="1"/>
</dbReference>
<keyword evidence="5 7" id="KW-0238">DNA-binding</keyword>
<proteinExistence type="inferred from homology"/>
<dbReference type="GO" id="GO:0030435">
    <property type="term" value="P:sporulation resulting in formation of a cellular spore"/>
    <property type="evidence" value="ECO:0007669"/>
    <property type="project" value="UniProtKB-KW"/>
</dbReference>
<dbReference type="PROSITE" id="PS00716">
    <property type="entry name" value="SIGMA70_2"/>
    <property type="match status" value="1"/>
</dbReference>
<dbReference type="RefSeq" id="WP_132849223.1">
    <property type="nucleotide sequence ID" value="NZ_CP058648.1"/>
</dbReference>
<dbReference type="PROSITE" id="PS00715">
    <property type="entry name" value="SIGMA70_1"/>
    <property type="match status" value="1"/>
</dbReference>